<protein>
    <submittedName>
        <fullName evidence="2">Uncharacterized protein</fullName>
    </submittedName>
</protein>
<feature type="region of interest" description="Disordered" evidence="1">
    <location>
        <begin position="1"/>
        <end position="43"/>
    </location>
</feature>
<evidence type="ECO:0000313" key="2">
    <source>
        <dbReference type="EMBL" id="KKM63902.1"/>
    </source>
</evidence>
<organism evidence="2">
    <name type="scientific">marine sediment metagenome</name>
    <dbReference type="NCBI Taxonomy" id="412755"/>
    <lineage>
        <taxon>unclassified sequences</taxon>
        <taxon>metagenomes</taxon>
        <taxon>ecological metagenomes</taxon>
    </lineage>
</organism>
<gene>
    <name evidence="2" type="ORF">LCGC14_1506800</name>
</gene>
<name>A0A0F9M3V4_9ZZZZ</name>
<evidence type="ECO:0000256" key="1">
    <source>
        <dbReference type="SAM" id="MobiDB-lite"/>
    </source>
</evidence>
<proteinExistence type="predicted"/>
<comment type="caution">
    <text evidence="2">The sequence shown here is derived from an EMBL/GenBank/DDBJ whole genome shotgun (WGS) entry which is preliminary data.</text>
</comment>
<reference evidence="2" key="1">
    <citation type="journal article" date="2015" name="Nature">
        <title>Complex archaea that bridge the gap between prokaryotes and eukaryotes.</title>
        <authorList>
            <person name="Spang A."/>
            <person name="Saw J.H."/>
            <person name="Jorgensen S.L."/>
            <person name="Zaremba-Niedzwiedzka K."/>
            <person name="Martijn J."/>
            <person name="Lind A.E."/>
            <person name="van Eijk R."/>
            <person name="Schleper C."/>
            <person name="Guy L."/>
            <person name="Ettema T.J."/>
        </authorList>
    </citation>
    <scope>NUCLEOTIDE SEQUENCE</scope>
</reference>
<accession>A0A0F9M3V4</accession>
<sequence>MAKKAKKKVAKKKVAKKKATKKKATKKKATKKKATKKKATKKKVAKEAVEKEICFVISPIGEEKSEIRIRSDQILKHVIEPSVSECGYKALRADKIDKPGIITSQVIQHIVEVPLVIADLTGQNPNVFYELAIRHAIRKPFIQIIKKGERIPFDVAGTRTINVDHHDLDSVGEAKKEIVNQIKSLEQDANSIETPISLSLDLQILRQSGDPEHRSLADIMSVLTELPSRIEGRLSDKMESTNKRISERMESTNRTRRRFNPMLYKRMMYMSEMDRGEPIMILIFASLVRDDAPWLYEVAMEAYRALTSGTQKAIEQVKRSVQMLCKSPVSNSFFHELRMVDNEEMHMLVTEGPRVLERMFMRCLARRGH</sequence>
<dbReference type="EMBL" id="LAZR01011006">
    <property type="protein sequence ID" value="KKM63902.1"/>
    <property type="molecule type" value="Genomic_DNA"/>
</dbReference>
<dbReference type="AlphaFoldDB" id="A0A0F9M3V4"/>
<dbReference type="Gene3D" id="3.40.50.450">
    <property type="match status" value="1"/>
</dbReference>